<dbReference type="AlphaFoldDB" id="X0H4S0"/>
<reference evidence="1" key="1">
    <citation type="submission" date="2011-11" db="EMBL/GenBank/DDBJ databases">
        <title>The Genome Sequence of Fusarium oxysporum PHW808.</title>
        <authorList>
            <consortium name="The Broad Institute Genome Sequencing Platform"/>
            <person name="Ma L.-J."/>
            <person name="Gale L.R."/>
            <person name="Schwartz D.C."/>
            <person name="Zhou S."/>
            <person name="Corby-Kistler H."/>
            <person name="Young S.K."/>
            <person name="Zeng Q."/>
            <person name="Gargeya S."/>
            <person name="Fitzgerald M."/>
            <person name="Haas B."/>
            <person name="Abouelleil A."/>
            <person name="Alvarado L."/>
            <person name="Arachchi H.M."/>
            <person name="Berlin A."/>
            <person name="Brown A."/>
            <person name="Chapman S.B."/>
            <person name="Chen Z."/>
            <person name="Dunbar C."/>
            <person name="Freedman E."/>
            <person name="Gearin G."/>
            <person name="Goldberg J."/>
            <person name="Griggs A."/>
            <person name="Gujja S."/>
            <person name="Heiman D."/>
            <person name="Howarth C."/>
            <person name="Larson L."/>
            <person name="Lui A."/>
            <person name="MacDonald P.J.P."/>
            <person name="Montmayeur A."/>
            <person name="Murphy C."/>
            <person name="Neiman D."/>
            <person name="Pearson M."/>
            <person name="Priest M."/>
            <person name="Roberts A."/>
            <person name="Saif S."/>
            <person name="Shea T."/>
            <person name="Shenoy N."/>
            <person name="Sisk P."/>
            <person name="Stolte C."/>
            <person name="Sykes S."/>
            <person name="Wortman J."/>
            <person name="Nusbaum C."/>
            <person name="Birren B."/>
        </authorList>
    </citation>
    <scope>NUCLEOTIDE SEQUENCE [LARGE SCALE GENOMIC DNA]</scope>
    <source>
        <strain evidence="1">54008</strain>
    </source>
</reference>
<protein>
    <submittedName>
        <fullName evidence="1">Uncharacterized protein</fullName>
    </submittedName>
</protein>
<gene>
    <name evidence="1" type="ORF">FOPG_16878</name>
</gene>
<accession>X0H4S0</accession>
<dbReference type="EMBL" id="JH658989">
    <property type="protein sequence ID" value="EXL66975.1"/>
    <property type="molecule type" value="Genomic_DNA"/>
</dbReference>
<evidence type="ECO:0000313" key="1">
    <source>
        <dbReference type="EMBL" id="EXL66975.1"/>
    </source>
</evidence>
<reference evidence="1" key="2">
    <citation type="submission" date="2012-05" db="EMBL/GenBank/DDBJ databases">
        <title>The Genome Annotation of Fusarium oxysporum PHW808.</title>
        <authorList>
            <consortium name="The Broad Institute Genomics Platform"/>
            <person name="Ma L.-J."/>
            <person name="Corby-Kistler H."/>
            <person name="Broz K."/>
            <person name="Gale L.R."/>
            <person name="Jonkers W."/>
            <person name="O'Donnell K."/>
            <person name="Ploetz R."/>
            <person name="Steinberg C."/>
            <person name="Schwartz D.C."/>
            <person name="VanEtten H."/>
            <person name="Zhou S."/>
            <person name="Young S.K."/>
            <person name="Zeng Q."/>
            <person name="Gargeya S."/>
            <person name="Fitzgerald M."/>
            <person name="Abouelleil A."/>
            <person name="Alvarado L."/>
            <person name="Chapman S.B."/>
            <person name="Gainer-Dewar J."/>
            <person name="Goldberg J."/>
            <person name="Griggs A."/>
            <person name="Gujja S."/>
            <person name="Hansen M."/>
            <person name="Howarth C."/>
            <person name="Imamovic A."/>
            <person name="Ireland A."/>
            <person name="Larimer J."/>
            <person name="McCowan C."/>
            <person name="Murphy C."/>
            <person name="Pearson M."/>
            <person name="Poon T.W."/>
            <person name="Priest M."/>
            <person name="Roberts A."/>
            <person name="Saif S."/>
            <person name="Shea T."/>
            <person name="Sykes S."/>
            <person name="Wortman J."/>
            <person name="Nusbaum C."/>
            <person name="Birren B."/>
        </authorList>
    </citation>
    <scope>NUCLEOTIDE SEQUENCE</scope>
    <source>
        <strain evidence="1">54008</strain>
    </source>
</reference>
<name>X0H4S0_FUSOX</name>
<proteinExistence type="predicted"/>
<dbReference type="Proteomes" id="UP000030676">
    <property type="component" value="Unassembled WGS sequence"/>
</dbReference>
<organism evidence="1">
    <name type="scientific">Fusarium oxysporum f. sp. conglutinans race 2 54008</name>
    <dbReference type="NCBI Taxonomy" id="1089457"/>
    <lineage>
        <taxon>Eukaryota</taxon>
        <taxon>Fungi</taxon>
        <taxon>Dikarya</taxon>
        <taxon>Ascomycota</taxon>
        <taxon>Pezizomycotina</taxon>
        <taxon>Sordariomycetes</taxon>
        <taxon>Hypocreomycetidae</taxon>
        <taxon>Hypocreales</taxon>
        <taxon>Nectriaceae</taxon>
        <taxon>Fusarium</taxon>
        <taxon>Fusarium oxysporum species complex</taxon>
    </lineage>
</organism>
<dbReference type="HOGENOM" id="CLU_1768165_0_0_1"/>
<sequence length="147" mass="16467">MACTTIRHDIYKPDSCYHRNAGSHNRMGLGSNYHEGCTGHSIGRAYTISACRASKNGRISECHRPSYLCQRQDFERFHAGLKRDGDVFLYGMFVPVHDCSPSRGCSEAQAYADDGLHSQCCVSHAGAAFTKFQWKYCEAIGSSLRYR</sequence>